<accession>A0A833H5I5</accession>
<dbReference type="InterPro" id="IPR029033">
    <property type="entry name" value="His_PPase_superfam"/>
</dbReference>
<evidence type="ECO:0008006" key="3">
    <source>
        <dbReference type="Google" id="ProtNLM"/>
    </source>
</evidence>
<dbReference type="Gene3D" id="3.40.50.1240">
    <property type="entry name" value="Phosphoglycerate mutase-like"/>
    <property type="match status" value="1"/>
</dbReference>
<sequence>MKLVLMRHAEAVEVPEKGERALTAKGHRDAEKMGRMLRSSGWQWTEVRSSPVLRARQTAEHIAPLLHTQHRIDPLLQPGVTPEQFLGGLDGLVQSSAQLCIFHMPDIAYVASRLLGIESSHLFFSPGSALAVNMASRGGECIQIFQYQPDFIG</sequence>
<dbReference type="SMART" id="SM00855">
    <property type="entry name" value="PGAM"/>
    <property type="match status" value="1"/>
</dbReference>
<proteinExistence type="predicted"/>
<dbReference type="AlphaFoldDB" id="A0A833H5I5"/>
<dbReference type="SUPFAM" id="SSF53254">
    <property type="entry name" value="Phosphoglycerate mutase-like"/>
    <property type="match status" value="1"/>
</dbReference>
<dbReference type="Proteomes" id="UP000460298">
    <property type="component" value="Unassembled WGS sequence"/>
</dbReference>
<comment type="caution">
    <text evidence="1">The sequence shown here is derived from an EMBL/GenBank/DDBJ whole genome shotgun (WGS) entry which is preliminary data.</text>
</comment>
<organism evidence="1 2">
    <name type="scientific">Leptonema illini</name>
    <dbReference type="NCBI Taxonomy" id="183"/>
    <lineage>
        <taxon>Bacteria</taxon>
        <taxon>Pseudomonadati</taxon>
        <taxon>Spirochaetota</taxon>
        <taxon>Spirochaetia</taxon>
        <taxon>Leptospirales</taxon>
        <taxon>Leptospiraceae</taxon>
        <taxon>Leptonema</taxon>
    </lineage>
</organism>
<dbReference type="EMBL" id="WBUI01000001">
    <property type="protein sequence ID" value="KAB2935489.1"/>
    <property type="molecule type" value="Genomic_DNA"/>
</dbReference>
<name>A0A833H5I5_9LEPT</name>
<dbReference type="InterPro" id="IPR013078">
    <property type="entry name" value="His_Pase_superF_clade-1"/>
</dbReference>
<gene>
    <name evidence="1" type="ORF">F9K24_01810</name>
</gene>
<evidence type="ECO:0000313" key="2">
    <source>
        <dbReference type="Proteomes" id="UP000460298"/>
    </source>
</evidence>
<reference evidence="1 2" key="1">
    <citation type="submission" date="2019-10" db="EMBL/GenBank/DDBJ databases">
        <title>Extracellular Electron Transfer in a Candidatus Methanoperedens spp. Enrichment Culture.</title>
        <authorList>
            <person name="Berger S."/>
            <person name="Rangel Shaw D."/>
            <person name="Berben T."/>
            <person name="In 'T Zandt M."/>
            <person name="Frank J."/>
            <person name="Reimann J."/>
            <person name="Jetten M.S.M."/>
            <person name="Welte C.U."/>
        </authorList>
    </citation>
    <scope>NUCLEOTIDE SEQUENCE [LARGE SCALE GENOMIC DNA]</scope>
    <source>
        <strain evidence="1">SB12</strain>
    </source>
</reference>
<dbReference type="Pfam" id="PF00300">
    <property type="entry name" value="His_Phos_1"/>
    <property type="match status" value="1"/>
</dbReference>
<evidence type="ECO:0000313" key="1">
    <source>
        <dbReference type="EMBL" id="KAB2935489.1"/>
    </source>
</evidence>
<protein>
    <recommendedName>
        <fullName evidence="3">Phosphohistidine phosphatase SixA</fullName>
    </recommendedName>
</protein>
<dbReference type="CDD" id="cd07067">
    <property type="entry name" value="HP_PGM_like"/>
    <property type="match status" value="1"/>
</dbReference>